<keyword evidence="6" id="KW-1133">Transmembrane helix</keyword>
<dbReference type="Gene3D" id="3.30.565.10">
    <property type="entry name" value="Histidine kinase-like ATPase, C-terminal domain"/>
    <property type="match status" value="1"/>
</dbReference>
<dbReference type="InterPro" id="IPR036890">
    <property type="entry name" value="HATPase_C_sf"/>
</dbReference>
<dbReference type="CDD" id="cd06225">
    <property type="entry name" value="HAMP"/>
    <property type="match status" value="1"/>
</dbReference>
<accession>A0ABT8MD97</accession>
<dbReference type="SMART" id="SM00304">
    <property type="entry name" value="HAMP"/>
    <property type="match status" value="1"/>
</dbReference>
<dbReference type="Pfam" id="PF00672">
    <property type="entry name" value="HAMP"/>
    <property type="match status" value="1"/>
</dbReference>
<dbReference type="InterPro" id="IPR003660">
    <property type="entry name" value="HAMP_dom"/>
</dbReference>
<evidence type="ECO:0000313" key="9">
    <source>
        <dbReference type="EMBL" id="MDN7025901.1"/>
    </source>
</evidence>
<dbReference type="EC" id="2.7.13.3" evidence="2"/>
<name>A0ABT8MD97_9EURY</name>
<dbReference type="CDD" id="cd00075">
    <property type="entry name" value="HATPase"/>
    <property type="match status" value="1"/>
</dbReference>
<dbReference type="SMART" id="SM00387">
    <property type="entry name" value="HATPase_c"/>
    <property type="match status" value="1"/>
</dbReference>
<dbReference type="PRINTS" id="PR00344">
    <property type="entry name" value="BCTRLSENSOR"/>
</dbReference>
<dbReference type="EMBL" id="VCYH01000011">
    <property type="protein sequence ID" value="MDN7025901.1"/>
    <property type="molecule type" value="Genomic_DNA"/>
</dbReference>
<evidence type="ECO:0000256" key="1">
    <source>
        <dbReference type="ARBA" id="ARBA00000085"/>
    </source>
</evidence>
<proteinExistence type="predicted"/>
<dbReference type="PANTHER" id="PTHR42878:SF15">
    <property type="entry name" value="BACTERIOPHYTOCHROME"/>
    <property type="match status" value="1"/>
</dbReference>
<keyword evidence="5 9" id="KW-0418">Kinase</keyword>
<evidence type="ECO:0000256" key="2">
    <source>
        <dbReference type="ARBA" id="ARBA00012438"/>
    </source>
</evidence>
<dbReference type="PROSITE" id="PS50109">
    <property type="entry name" value="HIS_KIN"/>
    <property type="match status" value="1"/>
</dbReference>
<comment type="catalytic activity">
    <reaction evidence="1">
        <text>ATP + protein L-histidine = ADP + protein N-phospho-L-histidine.</text>
        <dbReference type="EC" id="2.7.13.3"/>
    </reaction>
</comment>
<keyword evidence="4" id="KW-0808">Transferase</keyword>
<evidence type="ECO:0000256" key="4">
    <source>
        <dbReference type="ARBA" id="ARBA00022679"/>
    </source>
</evidence>
<dbReference type="SUPFAM" id="SSF158472">
    <property type="entry name" value="HAMP domain-like"/>
    <property type="match status" value="1"/>
</dbReference>
<protein>
    <recommendedName>
        <fullName evidence="2">histidine kinase</fullName>
        <ecNumber evidence="2">2.7.13.3</ecNumber>
    </recommendedName>
</protein>
<organism evidence="9 10">
    <name type="scientific">Methanoculleus frigidifontis</name>
    <dbReference type="NCBI Taxonomy" id="2584085"/>
    <lineage>
        <taxon>Archaea</taxon>
        <taxon>Methanobacteriati</taxon>
        <taxon>Methanobacteriota</taxon>
        <taxon>Stenosarchaea group</taxon>
        <taxon>Methanomicrobia</taxon>
        <taxon>Methanomicrobiales</taxon>
        <taxon>Methanomicrobiaceae</taxon>
        <taxon>Methanoculleus</taxon>
    </lineage>
</organism>
<dbReference type="InterPro" id="IPR003594">
    <property type="entry name" value="HATPase_dom"/>
</dbReference>
<dbReference type="RefSeq" id="WP_301665099.1">
    <property type="nucleotide sequence ID" value="NZ_VCYH01000011.1"/>
</dbReference>
<dbReference type="GO" id="GO:0016301">
    <property type="term" value="F:kinase activity"/>
    <property type="evidence" value="ECO:0007669"/>
    <property type="project" value="UniProtKB-KW"/>
</dbReference>
<dbReference type="PANTHER" id="PTHR42878">
    <property type="entry name" value="TWO-COMPONENT HISTIDINE KINASE"/>
    <property type="match status" value="1"/>
</dbReference>
<dbReference type="Gene3D" id="1.10.287.130">
    <property type="match status" value="1"/>
</dbReference>
<keyword evidence="3" id="KW-0597">Phosphoprotein</keyword>
<dbReference type="Proteomes" id="UP001168338">
    <property type="component" value="Unassembled WGS sequence"/>
</dbReference>
<feature type="domain" description="Histidine kinase" evidence="7">
    <location>
        <begin position="420"/>
        <end position="624"/>
    </location>
</feature>
<keyword evidence="10" id="KW-1185">Reference proteome</keyword>
<keyword evidence="6" id="KW-0472">Membrane</keyword>
<dbReference type="PROSITE" id="PS50885">
    <property type="entry name" value="HAMP"/>
    <property type="match status" value="1"/>
</dbReference>
<evidence type="ECO:0000256" key="3">
    <source>
        <dbReference type="ARBA" id="ARBA00022553"/>
    </source>
</evidence>
<dbReference type="InterPro" id="IPR005467">
    <property type="entry name" value="His_kinase_dom"/>
</dbReference>
<evidence type="ECO:0000259" key="8">
    <source>
        <dbReference type="PROSITE" id="PS50885"/>
    </source>
</evidence>
<feature type="transmembrane region" description="Helical" evidence="6">
    <location>
        <begin position="14"/>
        <end position="35"/>
    </location>
</feature>
<evidence type="ECO:0000313" key="10">
    <source>
        <dbReference type="Proteomes" id="UP001168338"/>
    </source>
</evidence>
<evidence type="ECO:0000259" key="7">
    <source>
        <dbReference type="PROSITE" id="PS50109"/>
    </source>
</evidence>
<feature type="transmembrane region" description="Helical" evidence="6">
    <location>
        <begin position="305"/>
        <end position="326"/>
    </location>
</feature>
<evidence type="ECO:0000256" key="6">
    <source>
        <dbReference type="SAM" id="Phobius"/>
    </source>
</evidence>
<evidence type="ECO:0000256" key="5">
    <source>
        <dbReference type="ARBA" id="ARBA00022777"/>
    </source>
</evidence>
<dbReference type="InterPro" id="IPR004358">
    <property type="entry name" value="Sig_transdc_His_kin-like_C"/>
</dbReference>
<reference evidence="9" key="1">
    <citation type="submission" date="2019-05" db="EMBL/GenBank/DDBJ databases">
        <title>Methanoculleus sp. FWC-SCC1, a methanogenic archaeon isolated from deep marine cold seep.</title>
        <authorList>
            <person name="Chen Y.-W."/>
            <person name="Chen S.-C."/>
            <person name="Teng N.-H."/>
            <person name="Lai M.-C."/>
        </authorList>
    </citation>
    <scope>NUCLEOTIDE SEQUENCE</scope>
    <source>
        <strain evidence="9">FWC-SCC1</strain>
    </source>
</reference>
<sequence length="626" mass="70328">MKRTNNGDTKDRPFTHIFILAILLIVIPTIGLISVHDYVEEQNRMTSDLSTLQNVTERSIRTSVENTDAGLKLFDDALNARLETGFDLFLREYNRTGGDPSAMDLAGIKERMGGMIDLYVINEEGVIEYTTYPPDQGRDFRDNPEFYAEITELRQGDSFAADRVVYEQATGQIRKFAYMPTPDHRYLLELGFVPEAFADERNRVRSMENMQNLVALNPYLESIQAYDVFGNPVDETNTTINPDAQRLVTEVIVPARSDYEVQGDGKLTRYLFIDLKDPAYPSDTSLIIELTYNTALIQDELDQMLFYRSAIALLAISLCSIAILAVTRRLTRPIAEIVDDIEVIADGDLDHTVRVAAAREVRVLEQSINRMVGTLKSTISRLKESEETIREYSEGLEEQVRERTVRLQESTEKANLYLDIMAHDVNNTTNTAILYADLLLEELDGEPREYTEKLHRALQKNAQIIRNVNTIRQIHEGKTVLAPVALDPVIRAEIEHYPDTRIRYAGTGAHVLADDLLSEIFTNLIGNAAKFGGPEVEVAIAAREHGGEVVVSVEDTGPGIPDAVKTELFSRFTRGGGEKSGRGLGLYICRMLVERYGGRIWVEDRVPGEPERGTAIRFTLQKADTG</sequence>
<feature type="domain" description="HAMP" evidence="8">
    <location>
        <begin position="328"/>
        <end position="380"/>
    </location>
</feature>
<dbReference type="SUPFAM" id="SSF55874">
    <property type="entry name" value="ATPase domain of HSP90 chaperone/DNA topoisomerase II/histidine kinase"/>
    <property type="match status" value="1"/>
</dbReference>
<dbReference type="InterPro" id="IPR050351">
    <property type="entry name" value="BphY/WalK/GraS-like"/>
</dbReference>
<dbReference type="Pfam" id="PF02518">
    <property type="entry name" value="HATPase_c"/>
    <property type="match status" value="1"/>
</dbReference>
<gene>
    <name evidence="9" type="ORF">FGU65_13585</name>
</gene>
<keyword evidence="6" id="KW-0812">Transmembrane</keyword>
<comment type="caution">
    <text evidence="9">The sequence shown here is derived from an EMBL/GenBank/DDBJ whole genome shotgun (WGS) entry which is preliminary data.</text>
</comment>